<dbReference type="Pfam" id="PF04909">
    <property type="entry name" value="Amidohydro_2"/>
    <property type="match status" value="1"/>
</dbReference>
<name>A0A103DXM7_9BURK</name>
<keyword evidence="1" id="KW-0963">Cytoplasm</keyword>
<dbReference type="EMBL" id="LOWA01000054">
    <property type="protein sequence ID" value="KVE24614.1"/>
    <property type="molecule type" value="Genomic_DNA"/>
</dbReference>
<dbReference type="Proteomes" id="UP000062788">
    <property type="component" value="Unassembled WGS sequence"/>
</dbReference>
<proteinExistence type="predicted"/>
<sequence>MPDTVGTAKTPTLQSPANACDSHIHVFDQRFMHVGSSPIISDDSTADHYRAFQQRIGTQRVVVVTPRAYGTDNSVTLDAICRLGRERARGVAAVTSDVTDGQLETLHSGGIRGIRFTLYRPEHAVTNFAMVEALARRVHELGWHVQLHWTADQIVQHTDLLLRLPSTIVFDHLARLPLPAGTSHPAFHVVRHLLDGGRTWIKLSGPYLDSQSGAADGYADLDGVIESWVEAAPERLVWGSDWPHATETVKPDDAMLFDLLRRWTGSPSVLEQVLVTNPAQLYEFGT</sequence>
<evidence type="ECO:0000313" key="4">
    <source>
        <dbReference type="Proteomes" id="UP000062788"/>
    </source>
</evidence>
<feature type="domain" description="Amidohydrolase-related" evidence="2">
    <location>
        <begin position="20"/>
        <end position="284"/>
    </location>
</feature>
<reference evidence="3 4" key="1">
    <citation type="submission" date="2015-11" db="EMBL/GenBank/DDBJ databases">
        <title>Expanding the genomic diversity of Burkholderia species for the development of highly accurate diagnostics.</title>
        <authorList>
            <person name="Sahl J."/>
            <person name="Keim P."/>
            <person name="Wagner D."/>
        </authorList>
    </citation>
    <scope>NUCLEOTIDE SEQUENCE [LARGE SCALE GENOMIC DNA]</scope>
    <source>
        <strain evidence="3 4">TSV85</strain>
    </source>
</reference>
<dbReference type="InterPro" id="IPR052358">
    <property type="entry name" value="Aro_Compnd_Degr_Hydrolases"/>
</dbReference>
<protein>
    <submittedName>
        <fullName evidence="3">2-pyrone-4,6-dicarboxylate hydrolase</fullName>
    </submittedName>
</protein>
<dbReference type="InterPro" id="IPR006680">
    <property type="entry name" value="Amidohydro-rel"/>
</dbReference>
<dbReference type="InterPro" id="IPR032466">
    <property type="entry name" value="Metal_Hydrolase"/>
</dbReference>
<evidence type="ECO:0000313" key="3">
    <source>
        <dbReference type="EMBL" id="KVE24614.1"/>
    </source>
</evidence>
<evidence type="ECO:0000256" key="1">
    <source>
        <dbReference type="ARBA" id="ARBA00022490"/>
    </source>
</evidence>
<dbReference type="PANTHER" id="PTHR35563:SF2">
    <property type="entry name" value="BARREL METAL-DEPENDENT HYDROLASE, PUTATIVE (AFU_ORTHOLOGUE AFUA_1G16240)-RELATED"/>
    <property type="match status" value="1"/>
</dbReference>
<dbReference type="GO" id="GO:0016787">
    <property type="term" value="F:hydrolase activity"/>
    <property type="evidence" value="ECO:0007669"/>
    <property type="project" value="UniProtKB-KW"/>
</dbReference>
<dbReference type="AlphaFoldDB" id="A0A103DXM7"/>
<dbReference type="PANTHER" id="PTHR35563">
    <property type="entry name" value="BARREL METAL-DEPENDENT HYDROLASE, PUTATIVE (AFU_ORTHOLOGUE AFUA_1G16240)-RELATED"/>
    <property type="match status" value="1"/>
</dbReference>
<dbReference type="SUPFAM" id="SSF51556">
    <property type="entry name" value="Metallo-dependent hydrolases"/>
    <property type="match status" value="1"/>
</dbReference>
<organism evidence="3 4">
    <name type="scientific">Burkholderia singularis</name>
    <dbReference type="NCBI Taxonomy" id="1503053"/>
    <lineage>
        <taxon>Bacteria</taxon>
        <taxon>Pseudomonadati</taxon>
        <taxon>Pseudomonadota</taxon>
        <taxon>Betaproteobacteria</taxon>
        <taxon>Burkholderiales</taxon>
        <taxon>Burkholderiaceae</taxon>
        <taxon>Burkholderia</taxon>
        <taxon>pseudomallei group</taxon>
    </lineage>
</organism>
<accession>A0A103DXM7</accession>
<comment type="caution">
    <text evidence="3">The sequence shown here is derived from an EMBL/GenBank/DDBJ whole genome shotgun (WGS) entry which is preliminary data.</text>
</comment>
<dbReference type="Gene3D" id="3.20.20.140">
    <property type="entry name" value="Metal-dependent hydrolases"/>
    <property type="match status" value="1"/>
</dbReference>
<evidence type="ECO:0000259" key="2">
    <source>
        <dbReference type="Pfam" id="PF04909"/>
    </source>
</evidence>
<keyword evidence="4" id="KW-1185">Reference proteome</keyword>
<keyword evidence="3" id="KW-0378">Hydrolase</keyword>
<gene>
    <name evidence="3" type="ORF">WS67_20785</name>
</gene>